<proteinExistence type="predicted"/>
<reference evidence="1" key="1">
    <citation type="journal article" date="2021" name="Proc. Natl. Acad. Sci. U.S.A.">
        <title>A Catalog of Tens of Thousands of Viruses from Human Metagenomes Reveals Hidden Associations with Chronic Diseases.</title>
        <authorList>
            <person name="Tisza M.J."/>
            <person name="Buck C.B."/>
        </authorList>
    </citation>
    <scope>NUCLEOTIDE SEQUENCE</scope>
    <source>
        <strain evidence="1">Ctvok7</strain>
    </source>
</reference>
<dbReference type="EMBL" id="BK015871">
    <property type="protein sequence ID" value="DAD70912.1"/>
    <property type="molecule type" value="Genomic_DNA"/>
</dbReference>
<protein>
    <submittedName>
        <fullName evidence="1">RNA polymerase subunit</fullName>
    </submittedName>
</protein>
<name>A0A8S5LM41_9CAUD</name>
<organism evidence="1">
    <name type="scientific">Siphoviridae sp. ctvok7</name>
    <dbReference type="NCBI Taxonomy" id="2827596"/>
    <lineage>
        <taxon>Viruses</taxon>
        <taxon>Duplodnaviria</taxon>
        <taxon>Heunggongvirae</taxon>
        <taxon>Uroviricota</taxon>
        <taxon>Caudoviricetes</taxon>
    </lineage>
</organism>
<sequence>MERYFCGPYGPISHPYYKGGKKVCQMFASMVCTDDVQQKPALGYCARCGNELYSYDDGDICTECREEIRSPETVVKYAEAWPRRWFKFMWDVIGEDFMKPVLKEFKDYCVGFDKETNSPDFESWAES</sequence>
<accession>A0A8S5LM41</accession>
<evidence type="ECO:0000313" key="1">
    <source>
        <dbReference type="EMBL" id="DAD70912.1"/>
    </source>
</evidence>